<feature type="region of interest" description="Disordered" evidence="1">
    <location>
        <begin position="34"/>
        <end position="55"/>
    </location>
</feature>
<feature type="compositionally biased region" description="Basic and acidic residues" evidence="1">
    <location>
        <begin position="106"/>
        <end position="117"/>
    </location>
</feature>
<evidence type="ECO:0000313" key="3">
    <source>
        <dbReference type="Proteomes" id="UP000053766"/>
    </source>
</evidence>
<gene>
    <name evidence="2" type="ORF">DICVIV_12698</name>
</gene>
<accession>A0A0D8XCE7</accession>
<dbReference type="AlphaFoldDB" id="A0A0D8XCE7"/>
<sequence>MMSLTVDSCADLECCLHGRRCRFGLKQLNKEMRKCEDRNESDDAQSTQKEIPPRQEQALERLARQLRHVEAFAERRQKRREKREKRRAERRKKRVTSYQYPPDDTESQRSTETESNRIVDSSSSKQFMRPSVYHNQCLERSLKFPLQLNYRCIDSGQIGRVSRLKEVIKNSDFAYALQP</sequence>
<name>A0A0D8XCE7_DICVI</name>
<feature type="compositionally biased region" description="Basic residues" evidence="1">
    <location>
        <begin position="76"/>
        <end position="95"/>
    </location>
</feature>
<protein>
    <submittedName>
        <fullName evidence="2">Uncharacterized protein</fullName>
    </submittedName>
</protein>
<evidence type="ECO:0000313" key="2">
    <source>
        <dbReference type="EMBL" id="KJH41324.1"/>
    </source>
</evidence>
<dbReference type="EMBL" id="KN716850">
    <property type="protein sequence ID" value="KJH41324.1"/>
    <property type="molecule type" value="Genomic_DNA"/>
</dbReference>
<dbReference type="OrthoDB" id="5877720at2759"/>
<reference evidence="3" key="2">
    <citation type="journal article" date="2016" name="Sci. Rep.">
        <title>Dictyocaulus viviparus genome, variome and transcriptome elucidate lungworm biology and support future intervention.</title>
        <authorList>
            <person name="McNulty S.N."/>
            <person name="Strube C."/>
            <person name="Rosa B.A."/>
            <person name="Martin J.C."/>
            <person name="Tyagi R."/>
            <person name="Choi Y.J."/>
            <person name="Wang Q."/>
            <person name="Hallsworth Pepin K."/>
            <person name="Zhang X."/>
            <person name="Ozersky P."/>
            <person name="Wilson R.K."/>
            <person name="Sternberg P.W."/>
            <person name="Gasser R.B."/>
            <person name="Mitreva M."/>
        </authorList>
    </citation>
    <scope>NUCLEOTIDE SEQUENCE [LARGE SCALE GENOMIC DNA]</scope>
    <source>
        <strain evidence="3">HannoverDv2000</strain>
    </source>
</reference>
<reference evidence="2 3" key="1">
    <citation type="submission" date="2013-11" db="EMBL/GenBank/DDBJ databases">
        <title>Draft genome of the bovine lungworm Dictyocaulus viviparus.</title>
        <authorList>
            <person name="Mitreva M."/>
        </authorList>
    </citation>
    <scope>NUCLEOTIDE SEQUENCE [LARGE SCALE GENOMIC DNA]</scope>
    <source>
        <strain evidence="2 3">HannoverDv2000</strain>
    </source>
</reference>
<evidence type="ECO:0000256" key="1">
    <source>
        <dbReference type="SAM" id="MobiDB-lite"/>
    </source>
</evidence>
<feature type="region of interest" description="Disordered" evidence="1">
    <location>
        <begin position="71"/>
        <end position="123"/>
    </location>
</feature>
<keyword evidence="3" id="KW-1185">Reference proteome</keyword>
<proteinExistence type="predicted"/>
<dbReference type="Proteomes" id="UP000053766">
    <property type="component" value="Unassembled WGS sequence"/>
</dbReference>
<organism evidence="2 3">
    <name type="scientific">Dictyocaulus viviparus</name>
    <name type="common">Bovine lungworm</name>
    <dbReference type="NCBI Taxonomy" id="29172"/>
    <lineage>
        <taxon>Eukaryota</taxon>
        <taxon>Metazoa</taxon>
        <taxon>Ecdysozoa</taxon>
        <taxon>Nematoda</taxon>
        <taxon>Chromadorea</taxon>
        <taxon>Rhabditida</taxon>
        <taxon>Rhabditina</taxon>
        <taxon>Rhabditomorpha</taxon>
        <taxon>Strongyloidea</taxon>
        <taxon>Metastrongylidae</taxon>
        <taxon>Dictyocaulus</taxon>
    </lineage>
</organism>